<evidence type="ECO:0000313" key="3">
    <source>
        <dbReference type="Proteomes" id="UP001281761"/>
    </source>
</evidence>
<dbReference type="EMBL" id="JARBJD010000134">
    <property type="protein sequence ID" value="KAK2950537.1"/>
    <property type="molecule type" value="Genomic_DNA"/>
</dbReference>
<dbReference type="Proteomes" id="UP001281761">
    <property type="component" value="Unassembled WGS sequence"/>
</dbReference>
<evidence type="ECO:0000256" key="1">
    <source>
        <dbReference type="SAM" id="Coils"/>
    </source>
</evidence>
<reference evidence="2 3" key="1">
    <citation type="journal article" date="2022" name="bioRxiv">
        <title>Genomics of Preaxostyla Flagellates Illuminates Evolutionary Transitions and the Path Towards Mitochondrial Loss.</title>
        <authorList>
            <person name="Novak L.V.F."/>
            <person name="Treitli S.C."/>
            <person name="Pyrih J."/>
            <person name="Halakuc P."/>
            <person name="Pipaliya S.V."/>
            <person name="Vacek V."/>
            <person name="Brzon O."/>
            <person name="Soukal P."/>
            <person name="Eme L."/>
            <person name="Dacks J.B."/>
            <person name="Karnkowska A."/>
            <person name="Elias M."/>
            <person name="Hampl V."/>
        </authorList>
    </citation>
    <scope>NUCLEOTIDE SEQUENCE [LARGE SCALE GENOMIC DNA]</scope>
    <source>
        <strain evidence="2">NAU3</strain>
        <tissue evidence="2">Gut</tissue>
    </source>
</reference>
<gene>
    <name evidence="2" type="ORF">BLNAU_14531</name>
</gene>
<organism evidence="2 3">
    <name type="scientific">Blattamonas nauphoetae</name>
    <dbReference type="NCBI Taxonomy" id="2049346"/>
    <lineage>
        <taxon>Eukaryota</taxon>
        <taxon>Metamonada</taxon>
        <taxon>Preaxostyla</taxon>
        <taxon>Oxymonadida</taxon>
        <taxon>Blattamonas</taxon>
    </lineage>
</organism>
<protein>
    <submittedName>
        <fullName evidence="2">Uncharacterized protein</fullName>
    </submittedName>
</protein>
<evidence type="ECO:0000313" key="2">
    <source>
        <dbReference type="EMBL" id="KAK2950537.1"/>
    </source>
</evidence>
<name>A0ABQ9XGR4_9EUKA</name>
<proteinExistence type="predicted"/>
<comment type="caution">
    <text evidence="2">The sequence shown here is derived from an EMBL/GenBank/DDBJ whole genome shotgun (WGS) entry which is preliminary data.</text>
</comment>
<feature type="coiled-coil region" evidence="1">
    <location>
        <begin position="68"/>
        <end position="217"/>
    </location>
</feature>
<keyword evidence="1" id="KW-0175">Coiled coil</keyword>
<keyword evidence="3" id="KW-1185">Reference proteome</keyword>
<accession>A0ABQ9XGR4</accession>
<sequence>MSRILTLVSDSDVPVANKRFLHSSLSALSQTPTLPKKIHTRVGPCLLLLDAVPDGPFVLVETEEFRRMEQSQSELEKRSSEMVRHEKELETRINDLQHELEEEKKTGNTEDKKQIELKEARKEKVKTERENIQLIRIVEELKEEKKKAEREKFAAGIRQALAKEQIGQAEVEKAKLADEVKRTREDLGNARRVNEKIEREKRELIEKIARMRRLIRTEWKGTESLLTLDRTAHALSPTTLPQLNKISVGSTDFRTAFTFPIDEGEWELIIRPIETVIGFLEHPLPEKATQHSCGSWGGGIGGHFFLWTGGMWQGGTFKPAGTNKKCQSNGQIIAIRVNMTMREARLVVDEKEQPGIFTNIPSPICLGITTGFVGDKRSVEVLWLKKLRD</sequence>